<sequence>MESSLEKKQRVNLLMDCYGDLLTEKQQVYLDYYYHEDYSLSEIAEILDVSRNAVFDNLKKAVHLLENYEEKLELMKKHQERLDLIQRIEEDISSEHKEIEEYLDLLRKI</sequence>
<dbReference type="GeneID" id="78287277"/>
<keyword evidence="7" id="KW-1185">Reference proteome</keyword>
<dbReference type="PANTHER" id="PTHR40083:SF1">
    <property type="entry name" value="UPF0122 PROTEIN YLXM"/>
    <property type="match status" value="1"/>
</dbReference>
<organism evidence="6 7">
    <name type="scientific">Thomasclavelia cocleata</name>
    <dbReference type="NCBI Taxonomy" id="69824"/>
    <lineage>
        <taxon>Bacteria</taxon>
        <taxon>Bacillati</taxon>
        <taxon>Bacillota</taxon>
        <taxon>Erysipelotrichia</taxon>
        <taxon>Erysipelotrichales</taxon>
        <taxon>Coprobacillaceae</taxon>
        <taxon>Thomasclavelia</taxon>
    </lineage>
</organism>
<dbReference type="InterPro" id="IPR054831">
    <property type="entry name" value="UPF0122_fam_protein"/>
</dbReference>
<evidence type="ECO:0000256" key="4">
    <source>
        <dbReference type="SAM" id="Coils"/>
    </source>
</evidence>
<evidence type="ECO:0000313" key="6">
    <source>
        <dbReference type="EMBL" id="SET09451.1"/>
    </source>
</evidence>
<name>A0A1I0BR23_9FIRM</name>
<reference evidence="7" key="1">
    <citation type="submission" date="2016-10" db="EMBL/GenBank/DDBJ databases">
        <authorList>
            <person name="Varghese N."/>
            <person name="Submissions S."/>
        </authorList>
    </citation>
    <scope>NUCLEOTIDE SEQUENCE [LARGE SCALE GENOMIC DNA]</scope>
    <source>
        <strain evidence="7">DSM 1551</strain>
    </source>
</reference>
<dbReference type="InterPro" id="IPR007394">
    <property type="entry name" value="UPF0122"/>
</dbReference>
<reference evidence="5 8" key="3">
    <citation type="journal article" date="2020" name="Microbiome">
        <title>Single-cell genomics of uncultured bacteria reveals dietary fiber responders in the mouse gut microbiota.</title>
        <authorList>
            <person name="Chijiiwa R."/>
            <person name="Hosokawa M."/>
            <person name="Kogawa M."/>
            <person name="Nishikawa Y."/>
            <person name="Ide K."/>
            <person name="Sakanashi C."/>
            <person name="Takahashi K."/>
            <person name="Takeyama H."/>
        </authorList>
    </citation>
    <scope>NUCLEOTIDE SEQUENCE [LARGE SCALE GENOMIC DNA]</scope>
    <source>
        <strain evidence="5">IMSAGC_017</strain>
    </source>
</reference>
<dbReference type="OrthoDB" id="6392at2"/>
<evidence type="ECO:0000313" key="8">
    <source>
        <dbReference type="Proteomes" id="UP000490821"/>
    </source>
</evidence>
<dbReference type="HAMAP" id="MF_00245">
    <property type="entry name" value="UPF0122"/>
    <property type="match status" value="1"/>
</dbReference>
<evidence type="ECO:0000256" key="3">
    <source>
        <dbReference type="HAMAP-Rule" id="MF_00245"/>
    </source>
</evidence>
<dbReference type="AlphaFoldDB" id="A0A1I0BR23"/>
<dbReference type="EMBL" id="FOIN01000001">
    <property type="protein sequence ID" value="SET09451.1"/>
    <property type="molecule type" value="Genomic_DNA"/>
</dbReference>
<accession>A0A1I0BR23</accession>
<comment type="similarity">
    <text evidence="1 3">Belongs to the UPF0122 family.</text>
</comment>
<dbReference type="EMBL" id="BLMI01000173">
    <property type="protein sequence ID" value="GFI41373.1"/>
    <property type="molecule type" value="Genomic_DNA"/>
</dbReference>
<evidence type="ECO:0000256" key="1">
    <source>
        <dbReference type="ARBA" id="ARBA00008720"/>
    </source>
</evidence>
<gene>
    <name evidence="5" type="ORF">IMSAGC017_01416</name>
    <name evidence="6" type="ORF">SAMN04489758_101235</name>
</gene>
<dbReference type="PANTHER" id="PTHR40083">
    <property type="entry name" value="UPF0122 PROTEIN CBO2450/CLC_2298"/>
    <property type="match status" value="1"/>
</dbReference>
<feature type="coiled-coil region" evidence="4">
    <location>
        <begin position="58"/>
        <end position="105"/>
    </location>
</feature>
<keyword evidence="4" id="KW-0175">Coiled coil</keyword>
<dbReference type="NCBIfam" id="NF045758">
    <property type="entry name" value="YlxM"/>
    <property type="match status" value="1"/>
</dbReference>
<comment type="function">
    <text evidence="2 3">Might take part in the signal recognition particle (SRP) pathway. This is inferred from the conservation of its genetic proximity to ftsY/ffh. May be a regulatory protein.</text>
</comment>
<dbReference type="InterPro" id="IPR013324">
    <property type="entry name" value="RNA_pol_sigma_r3/r4-like"/>
</dbReference>
<proteinExistence type="inferred from homology"/>
<dbReference type="RefSeq" id="WP_092351642.1">
    <property type="nucleotide sequence ID" value="NZ_BLMI01000173.1"/>
</dbReference>
<dbReference type="Proteomes" id="UP000490821">
    <property type="component" value="Unassembled WGS sequence"/>
</dbReference>
<evidence type="ECO:0000313" key="5">
    <source>
        <dbReference type="EMBL" id="GFI41373.1"/>
    </source>
</evidence>
<evidence type="ECO:0000313" key="7">
    <source>
        <dbReference type="Proteomes" id="UP000198558"/>
    </source>
</evidence>
<dbReference type="Proteomes" id="UP000198558">
    <property type="component" value="Unassembled WGS sequence"/>
</dbReference>
<reference evidence="6" key="2">
    <citation type="submission" date="2016-10" db="EMBL/GenBank/DDBJ databases">
        <authorList>
            <person name="de Groot N.N."/>
        </authorList>
    </citation>
    <scope>NUCLEOTIDE SEQUENCE [LARGE SCALE GENOMIC DNA]</scope>
    <source>
        <strain evidence="6">DSM 1551</strain>
    </source>
</reference>
<protein>
    <recommendedName>
        <fullName evidence="3">UPF0122 protein IMSAGC017_01416</fullName>
    </recommendedName>
</protein>
<dbReference type="SUPFAM" id="SSF88659">
    <property type="entry name" value="Sigma3 and sigma4 domains of RNA polymerase sigma factors"/>
    <property type="match status" value="1"/>
</dbReference>
<dbReference type="Pfam" id="PF04297">
    <property type="entry name" value="UPF0122"/>
    <property type="match status" value="1"/>
</dbReference>
<dbReference type="InterPro" id="IPR036388">
    <property type="entry name" value="WH-like_DNA-bd_sf"/>
</dbReference>
<dbReference type="Gene3D" id="1.10.10.10">
    <property type="entry name" value="Winged helix-like DNA-binding domain superfamily/Winged helix DNA-binding domain"/>
    <property type="match status" value="1"/>
</dbReference>
<evidence type="ECO:0000256" key="2">
    <source>
        <dbReference type="ARBA" id="ARBA00024764"/>
    </source>
</evidence>